<dbReference type="KEGG" id="hbs:IPV69_01195"/>
<dbReference type="Gene3D" id="2.40.50.220">
    <property type="entry name" value="EutN/Ccml"/>
    <property type="match status" value="1"/>
</dbReference>
<dbReference type="SUPFAM" id="SSF159133">
    <property type="entry name" value="EutN/CcmL-like"/>
    <property type="match status" value="1"/>
</dbReference>
<proteinExistence type="predicted"/>
<organism evidence="3 4">
    <name type="scientific">Humisphaera borealis</name>
    <dbReference type="NCBI Taxonomy" id="2807512"/>
    <lineage>
        <taxon>Bacteria</taxon>
        <taxon>Pseudomonadati</taxon>
        <taxon>Planctomycetota</taxon>
        <taxon>Phycisphaerae</taxon>
        <taxon>Tepidisphaerales</taxon>
        <taxon>Tepidisphaeraceae</taxon>
        <taxon>Humisphaera</taxon>
    </lineage>
</organism>
<name>A0A7M2WX89_9BACT</name>
<dbReference type="AlphaFoldDB" id="A0A7M2WX89"/>
<dbReference type="Pfam" id="PF03319">
    <property type="entry name" value="EutN_CcmL"/>
    <property type="match status" value="1"/>
</dbReference>
<keyword evidence="4" id="KW-1185">Reference proteome</keyword>
<evidence type="ECO:0000256" key="1">
    <source>
        <dbReference type="ARBA" id="ARBA00024322"/>
    </source>
</evidence>
<comment type="subcellular location">
    <subcellularLocation>
        <location evidence="1">Bacterial microcompartment</location>
    </subcellularLocation>
</comment>
<dbReference type="GO" id="GO:0031469">
    <property type="term" value="C:bacterial microcompartment"/>
    <property type="evidence" value="ECO:0007669"/>
    <property type="project" value="UniProtKB-SubCell"/>
</dbReference>
<dbReference type="PROSITE" id="PS51932">
    <property type="entry name" value="BMV"/>
    <property type="match status" value="1"/>
</dbReference>
<dbReference type="CDD" id="cd01614">
    <property type="entry name" value="EutN_CcmL"/>
    <property type="match status" value="1"/>
</dbReference>
<gene>
    <name evidence="3" type="ORF">IPV69_01195</name>
</gene>
<dbReference type="InterPro" id="IPR004992">
    <property type="entry name" value="EutN_CcmL"/>
</dbReference>
<keyword evidence="2" id="KW-1283">Bacterial microcompartment</keyword>
<evidence type="ECO:0000313" key="3">
    <source>
        <dbReference type="EMBL" id="QOV90019.1"/>
    </source>
</evidence>
<dbReference type="PANTHER" id="PTHR36539">
    <property type="entry name" value="ETHANOLAMINE UTILIZATION PROTEIN EUTN"/>
    <property type="match status" value="1"/>
</dbReference>
<evidence type="ECO:0000313" key="4">
    <source>
        <dbReference type="Proteomes" id="UP000593765"/>
    </source>
</evidence>
<dbReference type="Proteomes" id="UP000593765">
    <property type="component" value="Chromosome"/>
</dbReference>
<reference evidence="3 4" key="1">
    <citation type="submission" date="2020-10" db="EMBL/GenBank/DDBJ databases">
        <title>Wide distribution of Phycisphaera-like planctomycetes from WD2101 soil group in peatlands and genome analysis of the first cultivated representative.</title>
        <authorList>
            <person name="Dedysh S.N."/>
            <person name="Beletsky A.V."/>
            <person name="Ivanova A."/>
            <person name="Kulichevskaya I.S."/>
            <person name="Suzina N.E."/>
            <person name="Philippov D.A."/>
            <person name="Rakitin A.L."/>
            <person name="Mardanov A.V."/>
            <person name="Ravin N.V."/>
        </authorList>
    </citation>
    <scope>NUCLEOTIDE SEQUENCE [LARGE SCALE GENOMIC DNA]</scope>
    <source>
        <strain evidence="3 4">M1803</strain>
    </source>
</reference>
<dbReference type="RefSeq" id="WP_206293087.1">
    <property type="nucleotide sequence ID" value="NZ_CP063458.1"/>
</dbReference>
<protein>
    <submittedName>
        <fullName evidence="3">EutN/CcmL family microcompartment protein</fullName>
    </submittedName>
</protein>
<sequence length="85" mass="9013">MLLGTVIGYATATIKHPSMKGWKLSIVQPINSERQPEADPVIAADSLGASPGQTVILNSDGKAARDLIGHDKSPVRYFVIALADE</sequence>
<accession>A0A7M2WX89</accession>
<dbReference type="InterPro" id="IPR036677">
    <property type="entry name" value="EutN_CcmL_sf"/>
</dbReference>
<dbReference type="EMBL" id="CP063458">
    <property type="protein sequence ID" value="QOV90019.1"/>
    <property type="molecule type" value="Genomic_DNA"/>
</dbReference>
<evidence type="ECO:0000256" key="2">
    <source>
        <dbReference type="ARBA" id="ARBA00024446"/>
    </source>
</evidence>